<evidence type="ECO:0000259" key="7">
    <source>
        <dbReference type="PROSITE" id="PS51004"/>
    </source>
</evidence>
<evidence type="ECO:0000313" key="8">
    <source>
        <dbReference type="EMBL" id="CAJ0966918.1"/>
    </source>
</evidence>
<dbReference type="InterPro" id="IPR002165">
    <property type="entry name" value="Plexin_repeat"/>
</dbReference>
<dbReference type="InterPro" id="IPR001627">
    <property type="entry name" value="Semap_dom"/>
</dbReference>
<keyword evidence="9" id="KW-1185">Reference proteome</keyword>
<evidence type="ECO:0000256" key="4">
    <source>
        <dbReference type="ARBA" id="ARBA00023180"/>
    </source>
</evidence>
<name>A0ABN9MJF4_9NEOB</name>
<keyword evidence="4" id="KW-0325">Glycoprotein</keyword>
<evidence type="ECO:0000256" key="3">
    <source>
        <dbReference type="ARBA" id="ARBA00023157"/>
    </source>
</evidence>
<dbReference type="Gene3D" id="3.30.1680.10">
    <property type="entry name" value="ligand-binding face of the semaphorins, domain 2"/>
    <property type="match status" value="1"/>
</dbReference>
<dbReference type="InterPro" id="IPR016201">
    <property type="entry name" value="PSI"/>
</dbReference>
<evidence type="ECO:0000256" key="2">
    <source>
        <dbReference type="ARBA" id="ARBA00023136"/>
    </source>
</evidence>
<dbReference type="EMBL" id="CAUEEQ010077905">
    <property type="protein sequence ID" value="CAJ0966918.1"/>
    <property type="molecule type" value="Genomic_DNA"/>
</dbReference>
<reference evidence="8" key="1">
    <citation type="submission" date="2023-07" db="EMBL/GenBank/DDBJ databases">
        <authorList>
            <person name="Stuckert A."/>
        </authorList>
    </citation>
    <scope>NUCLEOTIDE SEQUENCE</scope>
</reference>
<dbReference type="PROSITE" id="PS51004">
    <property type="entry name" value="SEMA"/>
    <property type="match status" value="1"/>
</dbReference>
<evidence type="ECO:0000313" key="9">
    <source>
        <dbReference type="Proteomes" id="UP001176940"/>
    </source>
</evidence>
<dbReference type="Proteomes" id="UP001176940">
    <property type="component" value="Unassembled WGS sequence"/>
</dbReference>
<dbReference type="Pfam" id="PF01403">
    <property type="entry name" value="Sema"/>
    <property type="match status" value="1"/>
</dbReference>
<dbReference type="PANTHER" id="PTHR11036:SF15">
    <property type="entry name" value="SEMAPHORIN-4A"/>
    <property type="match status" value="1"/>
</dbReference>
<feature type="domain" description="Sema" evidence="7">
    <location>
        <begin position="1"/>
        <end position="184"/>
    </location>
</feature>
<dbReference type="SMART" id="SM00423">
    <property type="entry name" value="PSI"/>
    <property type="match status" value="1"/>
</dbReference>
<dbReference type="InterPro" id="IPR036352">
    <property type="entry name" value="Semap_dom_sf"/>
</dbReference>
<proteinExistence type="predicted"/>
<feature type="region of interest" description="Disordered" evidence="6">
    <location>
        <begin position="240"/>
        <end position="260"/>
    </location>
</feature>
<protein>
    <recommendedName>
        <fullName evidence="7">Sema domain-containing protein</fullName>
    </recommendedName>
</protein>
<dbReference type="InterPro" id="IPR027231">
    <property type="entry name" value="Semaphorin"/>
</dbReference>
<dbReference type="SUPFAM" id="SSF103575">
    <property type="entry name" value="Plexin repeat"/>
    <property type="match status" value="1"/>
</dbReference>
<sequence length="297" mass="32975">MVRGCGSRSTHFARLRQVGGSSSSAVCSFRLKEIEDAFNGNYKEQNKESSKWTRYTGPVSSPRPGSCSSGKFSDTDLNFMKDHFLMDRKVSPVGSQPLLIQQSVSYTRMAIDTVRVLSGEPYTVMYLGTGSVHKAVLVKGGTESYIIEEINLLPRDEPIGTLLLESTKKMLYVGAKNGILQVPLANCSVYRTCIECILARDPYCAWNMPNGKCQVVPSVQENREVWLQDIENGNPNTTCLSLRGRSPRPGHSTDNPPTRVGNISAAYNSIIELQCPRLSSLATYSWKHRGQSPRSRW</sequence>
<dbReference type="Pfam" id="PF01437">
    <property type="entry name" value="PSI"/>
    <property type="match status" value="1"/>
</dbReference>
<dbReference type="Gene3D" id="2.130.10.10">
    <property type="entry name" value="YVTN repeat-like/Quinoprotein amine dehydrogenase"/>
    <property type="match status" value="1"/>
</dbReference>
<evidence type="ECO:0000256" key="6">
    <source>
        <dbReference type="SAM" id="MobiDB-lite"/>
    </source>
</evidence>
<dbReference type="PANTHER" id="PTHR11036">
    <property type="entry name" value="SEMAPHORIN"/>
    <property type="match status" value="1"/>
</dbReference>
<gene>
    <name evidence="8" type="ORF">RIMI_LOCUS21818643</name>
</gene>
<keyword evidence="3" id="KW-1015">Disulfide bond</keyword>
<accession>A0ABN9MJF4</accession>
<keyword evidence="2" id="KW-0472">Membrane</keyword>
<evidence type="ECO:0000256" key="5">
    <source>
        <dbReference type="PROSITE-ProRule" id="PRU00352"/>
    </source>
</evidence>
<dbReference type="SUPFAM" id="SSF101912">
    <property type="entry name" value="Sema domain"/>
    <property type="match status" value="1"/>
</dbReference>
<organism evidence="8 9">
    <name type="scientific">Ranitomeya imitator</name>
    <name type="common">mimic poison frog</name>
    <dbReference type="NCBI Taxonomy" id="111125"/>
    <lineage>
        <taxon>Eukaryota</taxon>
        <taxon>Metazoa</taxon>
        <taxon>Chordata</taxon>
        <taxon>Craniata</taxon>
        <taxon>Vertebrata</taxon>
        <taxon>Euteleostomi</taxon>
        <taxon>Amphibia</taxon>
        <taxon>Batrachia</taxon>
        <taxon>Anura</taxon>
        <taxon>Neobatrachia</taxon>
        <taxon>Hyloidea</taxon>
        <taxon>Dendrobatidae</taxon>
        <taxon>Dendrobatinae</taxon>
        <taxon>Ranitomeya</taxon>
    </lineage>
</organism>
<dbReference type="InterPro" id="IPR015943">
    <property type="entry name" value="WD40/YVTN_repeat-like_dom_sf"/>
</dbReference>
<comment type="subcellular location">
    <subcellularLocation>
        <location evidence="1">Membrane</location>
    </subcellularLocation>
</comment>
<comment type="caution">
    <text evidence="8">The sequence shown here is derived from an EMBL/GenBank/DDBJ whole genome shotgun (WGS) entry which is preliminary data.</text>
</comment>
<comment type="caution">
    <text evidence="5">Lacks conserved residue(s) required for the propagation of feature annotation.</text>
</comment>
<evidence type="ECO:0000256" key="1">
    <source>
        <dbReference type="ARBA" id="ARBA00004370"/>
    </source>
</evidence>